<gene>
    <name evidence="10" type="ORF">LSH36_65g06000</name>
</gene>
<organism evidence="10 11">
    <name type="scientific">Paralvinella palmiformis</name>
    <dbReference type="NCBI Taxonomy" id="53620"/>
    <lineage>
        <taxon>Eukaryota</taxon>
        <taxon>Metazoa</taxon>
        <taxon>Spiralia</taxon>
        <taxon>Lophotrochozoa</taxon>
        <taxon>Annelida</taxon>
        <taxon>Polychaeta</taxon>
        <taxon>Sedentaria</taxon>
        <taxon>Canalipalpata</taxon>
        <taxon>Terebellida</taxon>
        <taxon>Terebelliformia</taxon>
        <taxon>Alvinellidae</taxon>
        <taxon>Paralvinella</taxon>
    </lineage>
</organism>
<dbReference type="PANTHER" id="PTHR22655">
    <property type="entry name" value="ATP-DEPENDENT RNA HELICASE TDRD12-RELATED"/>
    <property type="match status" value="1"/>
</dbReference>
<dbReference type="GO" id="GO:0042078">
    <property type="term" value="P:germ-line stem cell division"/>
    <property type="evidence" value="ECO:0007669"/>
    <property type="project" value="TreeGrafter"/>
</dbReference>
<dbReference type="Proteomes" id="UP001208570">
    <property type="component" value="Unassembled WGS sequence"/>
</dbReference>
<evidence type="ECO:0000256" key="2">
    <source>
        <dbReference type="ARBA" id="ARBA00022737"/>
    </source>
</evidence>
<reference evidence="10" key="1">
    <citation type="journal article" date="2023" name="Mol. Biol. Evol.">
        <title>Third-Generation Sequencing Reveals the Adaptive Role of the Epigenome in Three Deep-Sea Polychaetes.</title>
        <authorList>
            <person name="Perez M."/>
            <person name="Aroh O."/>
            <person name="Sun Y."/>
            <person name="Lan Y."/>
            <person name="Juniper S.K."/>
            <person name="Young C.R."/>
            <person name="Angers B."/>
            <person name="Qian P.Y."/>
        </authorList>
    </citation>
    <scope>NUCLEOTIDE SEQUENCE</scope>
    <source>
        <strain evidence="10">P08H-3</strain>
    </source>
</reference>
<evidence type="ECO:0000256" key="1">
    <source>
        <dbReference type="ARBA" id="ARBA00012552"/>
    </source>
</evidence>
<dbReference type="Pfam" id="PF00567">
    <property type="entry name" value="TUDOR"/>
    <property type="match status" value="1"/>
</dbReference>
<feature type="region of interest" description="Disordered" evidence="8">
    <location>
        <begin position="178"/>
        <end position="259"/>
    </location>
</feature>
<protein>
    <recommendedName>
        <fullName evidence="1">RNA helicase</fullName>
        <ecNumber evidence="1">3.6.4.13</ecNumber>
    </recommendedName>
</protein>
<evidence type="ECO:0000313" key="10">
    <source>
        <dbReference type="EMBL" id="KAK2164352.1"/>
    </source>
</evidence>
<keyword evidence="6" id="KW-0067">ATP-binding</keyword>
<evidence type="ECO:0000256" key="7">
    <source>
        <dbReference type="ARBA" id="ARBA00047984"/>
    </source>
</evidence>
<feature type="compositionally biased region" description="Low complexity" evidence="8">
    <location>
        <begin position="178"/>
        <end position="187"/>
    </location>
</feature>
<keyword evidence="5" id="KW-0347">Helicase</keyword>
<dbReference type="Gene3D" id="2.30.30.140">
    <property type="match status" value="1"/>
</dbReference>
<keyword evidence="11" id="KW-1185">Reference proteome</keyword>
<feature type="compositionally biased region" description="Polar residues" evidence="8">
    <location>
        <begin position="432"/>
        <end position="458"/>
    </location>
</feature>
<evidence type="ECO:0000256" key="4">
    <source>
        <dbReference type="ARBA" id="ARBA00022801"/>
    </source>
</evidence>
<dbReference type="GO" id="GO:0016787">
    <property type="term" value="F:hydrolase activity"/>
    <property type="evidence" value="ECO:0007669"/>
    <property type="project" value="UniProtKB-KW"/>
</dbReference>
<dbReference type="InterPro" id="IPR002999">
    <property type="entry name" value="Tudor"/>
</dbReference>
<feature type="compositionally biased region" description="Polar residues" evidence="8">
    <location>
        <begin position="219"/>
        <end position="229"/>
    </location>
</feature>
<evidence type="ECO:0000259" key="9">
    <source>
        <dbReference type="Pfam" id="PF00567"/>
    </source>
</evidence>
<keyword evidence="2" id="KW-0677">Repeat</keyword>
<evidence type="ECO:0000256" key="5">
    <source>
        <dbReference type="ARBA" id="ARBA00022806"/>
    </source>
</evidence>
<dbReference type="EMBL" id="JAODUP010000065">
    <property type="protein sequence ID" value="KAK2164352.1"/>
    <property type="molecule type" value="Genomic_DNA"/>
</dbReference>
<comment type="caution">
    <text evidence="10">The sequence shown here is derived from an EMBL/GenBank/DDBJ whole genome shotgun (WGS) entry which is preliminary data.</text>
</comment>
<dbReference type="PANTHER" id="PTHR22655:SF2">
    <property type="entry name" value="ATP-DEPENDENT RNA HELICASE TDRD12-RELATED"/>
    <property type="match status" value="1"/>
</dbReference>
<dbReference type="EC" id="3.6.4.13" evidence="1"/>
<dbReference type="AlphaFoldDB" id="A0AAD9K3S7"/>
<keyword evidence="3" id="KW-0547">Nucleotide-binding</keyword>
<evidence type="ECO:0000256" key="6">
    <source>
        <dbReference type="ARBA" id="ARBA00022840"/>
    </source>
</evidence>
<sequence length="500" mass="55307">MATAPTMYHVEILKIIDASRFWAREISMGDASDEAKQFQQLTARLNNYGETAKMKAHIDNPVLGEIYIGKCAKRHGAWCRVRVDNTLHTSQGLKAQCYLVDYGIDNELIPLWHLRPIPDEFCILPCQAKKCILHGVKPVSLQLEVNDSIHMGLGPSSRWDSSSKKFFKNLVEALSDQSLSDPDLSTDGDPTQEVRHTMPSLSGSTIRHPITRWDATERSPVSSNHNILSHGSPVRLGKSQMLGGSGSSEEPPGLSRSNISQIICNSPLGRGQSIKSSLKRSESSELVALSLGSPPDSFKHLCSPNLPLDVNMSTKMDPYLENGDAKQSSYHSQEPLFSPRTNLNFTADTLPSRELLPVIGRGRGLLSAMISMSPSKRSEETSEITCSYNQKLPVKSSEEVKLPSREPLSSSQSNHILESSLMLNGKPKNRINPISNPASTTLNESRQDNSPAKANSQVFSQKESLHSFTRAGSPFTKVSYHLYFKAHSYLFLLCTFMRLL</sequence>
<dbReference type="GO" id="GO:0003724">
    <property type="term" value="F:RNA helicase activity"/>
    <property type="evidence" value="ECO:0007669"/>
    <property type="project" value="UniProtKB-EC"/>
</dbReference>
<feature type="domain" description="Tudor" evidence="9">
    <location>
        <begin position="9"/>
        <end position="135"/>
    </location>
</feature>
<evidence type="ECO:0000256" key="8">
    <source>
        <dbReference type="SAM" id="MobiDB-lite"/>
    </source>
</evidence>
<evidence type="ECO:0000313" key="11">
    <source>
        <dbReference type="Proteomes" id="UP001208570"/>
    </source>
</evidence>
<name>A0AAD9K3S7_9ANNE</name>
<proteinExistence type="predicted"/>
<evidence type="ECO:0000256" key="3">
    <source>
        <dbReference type="ARBA" id="ARBA00022741"/>
    </source>
</evidence>
<keyword evidence="4" id="KW-0378">Hydrolase</keyword>
<accession>A0AAD9K3S7</accession>
<dbReference type="SUPFAM" id="SSF63748">
    <property type="entry name" value="Tudor/PWWP/MBT"/>
    <property type="match status" value="1"/>
</dbReference>
<feature type="region of interest" description="Disordered" evidence="8">
    <location>
        <begin position="425"/>
        <end position="458"/>
    </location>
</feature>
<dbReference type="GO" id="GO:0005524">
    <property type="term" value="F:ATP binding"/>
    <property type="evidence" value="ECO:0007669"/>
    <property type="project" value="UniProtKB-KW"/>
</dbReference>
<comment type="catalytic activity">
    <reaction evidence="7">
        <text>ATP + H2O = ADP + phosphate + H(+)</text>
        <dbReference type="Rhea" id="RHEA:13065"/>
        <dbReference type="ChEBI" id="CHEBI:15377"/>
        <dbReference type="ChEBI" id="CHEBI:15378"/>
        <dbReference type="ChEBI" id="CHEBI:30616"/>
        <dbReference type="ChEBI" id="CHEBI:43474"/>
        <dbReference type="ChEBI" id="CHEBI:456216"/>
        <dbReference type="EC" id="3.6.4.13"/>
    </reaction>
</comment>